<accession>A0A8H3TQM9</accession>
<organism evidence="1 2">
    <name type="scientific">Naganishia liquefaciens</name>
    <dbReference type="NCBI Taxonomy" id="104408"/>
    <lineage>
        <taxon>Eukaryota</taxon>
        <taxon>Fungi</taxon>
        <taxon>Dikarya</taxon>
        <taxon>Basidiomycota</taxon>
        <taxon>Agaricomycotina</taxon>
        <taxon>Tremellomycetes</taxon>
        <taxon>Filobasidiales</taxon>
        <taxon>Filobasidiaceae</taxon>
        <taxon>Naganishia</taxon>
    </lineage>
</organism>
<sequence length="285" mass="31888">MSRSCMRELSRVTAAQFKAASNSSRVLLCTPALIPAKQLATFDPLLSTVKGYRQRGFDQAGVESGPYSSIFHFSFECAIRGENLSVVGGRLGLRICIIVGAKAAESLPQTLYHLHHHPRCSRNTICLPGHIQHTPFDLPDHLVKQRREGTDALFLVLDRSLAGLIFVVRWRWQTKHGINRITLFHGRLDDLVVRFRVSIGIGVFLELPQPRFSEAAQKSVKSSFAVNLFDCKVLLELILEGRSPAQLAVRFYLKRSVEQDLDEGGKILRRELGGKGTLKFCHMLG</sequence>
<keyword evidence="2" id="KW-1185">Reference proteome</keyword>
<evidence type="ECO:0000313" key="1">
    <source>
        <dbReference type="EMBL" id="GHJ85442.1"/>
    </source>
</evidence>
<dbReference type="AlphaFoldDB" id="A0A8H3TQM9"/>
<protein>
    <submittedName>
        <fullName evidence="1">Uncharacterized protein</fullName>
    </submittedName>
</protein>
<proteinExistence type="predicted"/>
<dbReference type="EMBL" id="BLZA01000011">
    <property type="protein sequence ID" value="GHJ85442.1"/>
    <property type="molecule type" value="Genomic_DNA"/>
</dbReference>
<name>A0A8H3TQM9_9TREE</name>
<dbReference type="Proteomes" id="UP000620104">
    <property type="component" value="Unassembled WGS sequence"/>
</dbReference>
<evidence type="ECO:0000313" key="2">
    <source>
        <dbReference type="Proteomes" id="UP000620104"/>
    </source>
</evidence>
<reference evidence="1" key="1">
    <citation type="submission" date="2020-07" db="EMBL/GenBank/DDBJ databases">
        <title>Draft Genome Sequence of a Deep-Sea Yeast, Naganishia (Cryptococcus) liquefaciens strain N6.</title>
        <authorList>
            <person name="Han Y.W."/>
            <person name="Kajitani R."/>
            <person name="Morimoto H."/>
            <person name="Parhat M."/>
            <person name="Tsubouchi H."/>
            <person name="Bakenova O."/>
            <person name="Ogata M."/>
            <person name="Argunhan B."/>
            <person name="Aoki R."/>
            <person name="Kajiwara S."/>
            <person name="Itoh T."/>
            <person name="Iwasaki H."/>
        </authorList>
    </citation>
    <scope>NUCLEOTIDE SEQUENCE</scope>
    <source>
        <strain evidence="1">N6</strain>
    </source>
</reference>
<comment type="caution">
    <text evidence="1">The sequence shown here is derived from an EMBL/GenBank/DDBJ whole genome shotgun (WGS) entry which is preliminary data.</text>
</comment>
<gene>
    <name evidence="1" type="ORF">NliqN6_1844</name>
</gene>